<dbReference type="Proteomes" id="UP000308836">
    <property type="component" value="Unassembled WGS sequence"/>
</dbReference>
<accession>A0AC61R4Z4</accession>
<comment type="caution">
    <text evidence="1">The sequence shown here is derived from an EMBL/GenBank/DDBJ whole genome shotgun (WGS) entry which is preliminary data.</text>
</comment>
<sequence length="195" mass="21920">MAPKPKITKERIVEAAFHIARESGAEQLNARRIAQALHCSTQPVLYHFGTMAELKQAVYNKADRFHTEYLMSGPSSSKDVLRGIGLRYIRFAKEEAHLFRFLFQSGFVAEKSFPDMVDSGELAPVLLAMNGAMKTSMAQTKQIFMTISLFAHGYASLLANNELDYDEAQIQSHLERAYRGAMLAAQEEENERIGE</sequence>
<keyword evidence="2" id="KW-1185">Reference proteome</keyword>
<evidence type="ECO:0000313" key="1">
    <source>
        <dbReference type="EMBL" id="TGY65084.1"/>
    </source>
</evidence>
<gene>
    <name evidence="1" type="ORF">E5336_10295</name>
</gene>
<proteinExistence type="predicted"/>
<protein>
    <submittedName>
        <fullName evidence="1">TetR/AcrR family transcriptional regulator</fullName>
    </submittedName>
</protein>
<evidence type="ECO:0000313" key="2">
    <source>
        <dbReference type="Proteomes" id="UP000308836"/>
    </source>
</evidence>
<name>A0AC61R4Z4_9FIRM</name>
<reference evidence="1" key="1">
    <citation type="submission" date="2019-04" db="EMBL/GenBank/DDBJ databases">
        <title>Microbes associate with the intestines of laboratory mice.</title>
        <authorList>
            <person name="Navarre W."/>
            <person name="Wong E."/>
            <person name="Huang K."/>
            <person name="Tropini C."/>
            <person name="Ng K."/>
            <person name="Yu B."/>
        </authorList>
    </citation>
    <scope>NUCLEOTIDE SEQUENCE</scope>
    <source>
        <strain evidence="1">NM09_H32</strain>
    </source>
</reference>
<organism evidence="1 2">
    <name type="scientific">Dubosiella muris</name>
    <dbReference type="NCBI Taxonomy" id="3038133"/>
    <lineage>
        <taxon>Bacteria</taxon>
        <taxon>Bacillati</taxon>
        <taxon>Bacillota</taxon>
        <taxon>Erysipelotrichia</taxon>
        <taxon>Erysipelotrichales</taxon>
        <taxon>Erysipelotrichaceae</taxon>
        <taxon>Dubosiella</taxon>
    </lineage>
</organism>
<dbReference type="EMBL" id="SRYG01000023">
    <property type="protein sequence ID" value="TGY65084.1"/>
    <property type="molecule type" value="Genomic_DNA"/>
</dbReference>